<name>A0A4Y2BJV3_ARAVE</name>
<accession>A0A4Y2BJV3</accession>
<evidence type="ECO:0000313" key="2">
    <source>
        <dbReference type="EMBL" id="GBL91434.1"/>
    </source>
</evidence>
<reference evidence="2 3" key="1">
    <citation type="journal article" date="2019" name="Sci. Rep.">
        <title>Orb-weaving spider Araneus ventricosus genome elucidates the spidroin gene catalogue.</title>
        <authorList>
            <person name="Kono N."/>
            <person name="Nakamura H."/>
            <person name="Ohtoshi R."/>
            <person name="Moran D.A.P."/>
            <person name="Shinohara A."/>
            <person name="Yoshida Y."/>
            <person name="Fujiwara M."/>
            <person name="Mori M."/>
            <person name="Tomita M."/>
            <person name="Arakawa K."/>
        </authorList>
    </citation>
    <scope>NUCLEOTIDE SEQUENCE [LARGE SCALE GENOMIC DNA]</scope>
</reference>
<comment type="caution">
    <text evidence="2">The sequence shown here is derived from an EMBL/GenBank/DDBJ whole genome shotgun (WGS) entry which is preliminary data.</text>
</comment>
<keyword evidence="3" id="KW-1185">Reference proteome</keyword>
<evidence type="ECO:0000313" key="3">
    <source>
        <dbReference type="Proteomes" id="UP000499080"/>
    </source>
</evidence>
<dbReference type="AlphaFoldDB" id="A0A4Y2BJV3"/>
<evidence type="ECO:0000256" key="1">
    <source>
        <dbReference type="SAM" id="MobiDB-lite"/>
    </source>
</evidence>
<dbReference type="EMBL" id="BGPR01000079">
    <property type="protein sequence ID" value="GBL91434.1"/>
    <property type="molecule type" value="Genomic_DNA"/>
</dbReference>
<protein>
    <submittedName>
        <fullName evidence="2">Uncharacterized protein</fullName>
    </submittedName>
</protein>
<gene>
    <name evidence="2" type="ORF">AVEN_136932_1</name>
</gene>
<feature type="compositionally biased region" description="Basic residues" evidence="1">
    <location>
        <begin position="22"/>
        <end position="31"/>
    </location>
</feature>
<feature type="region of interest" description="Disordered" evidence="1">
    <location>
        <begin position="1"/>
        <end position="31"/>
    </location>
</feature>
<organism evidence="2 3">
    <name type="scientific">Araneus ventricosus</name>
    <name type="common">Orbweaver spider</name>
    <name type="synonym">Epeira ventricosa</name>
    <dbReference type="NCBI Taxonomy" id="182803"/>
    <lineage>
        <taxon>Eukaryota</taxon>
        <taxon>Metazoa</taxon>
        <taxon>Ecdysozoa</taxon>
        <taxon>Arthropoda</taxon>
        <taxon>Chelicerata</taxon>
        <taxon>Arachnida</taxon>
        <taxon>Araneae</taxon>
        <taxon>Araneomorphae</taxon>
        <taxon>Entelegynae</taxon>
        <taxon>Araneoidea</taxon>
        <taxon>Araneidae</taxon>
        <taxon>Araneus</taxon>
    </lineage>
</organism>
<dbReference type="Proteomes" id="UP000499080">
    <property type="component" value="Unassembled WGS sequence"/>
</dbReference>
<sequence>MDSSGRLTKRRGPREQMAGSEKRKKTVRKKKTVKNYCHTPATWKSIRNSPVAQLRLNSSLLALNPCHGMMTERQQFFSFRSYFKETYIQEKGKLAKTRSFLRGWEKIFDKDKFSAFGSEDNEPGGKN</sequence>
<proteinExistence type="predicted"/>